<dbReference type="GO" id="GO:0016887">
    <property type="term" value="F:ATP hydrolysis activity"/>
    <property type="evidence" value="ECO:0007669"/>
    <property type="project" value="InterPro"/>
</dbReference>
<reference evidence="9 10" key="1">
    <citation type="submission" date="2015-02" db="EMBL/GenBank/DDBJ databases">
        <title>Genome Sequence of Jannaschia aquimarina DSM28248, a member of the Roseobacter clade.</title>
        <authorList>
            <person name="Voget S."/>
            <person name="Daniel R."/>
        </authorList>
    </citation>
    <scope>NUCLEOTIDE SEQUENCE [LARGE SCALE GENOMIC DNA]</scope>
    <source>
        <strain evidence="9 10">GSW-M26</strain>
    </source>
</reference>
<dbReference type="PROSITE" id="PS50893">
    <property type="entry name" value="ABC_TRANSPORTER_2"/>
    <property type="match status" value="1"/>
</dbReference>
<sequence length="576" mass="61910">MNKSERDCDGFGKSNLDADGLVASLLINALGLAIPIAMLQIFDRVLPNASLATLDALFVVMVCVVVLDALLKIMRARIVLGIGRAAEERLARRLLDRLFFGDLLALQRIGSSRLQRDLLSSSRLRVILSGQSALGRIDLAFSAVYLAIIAALAGWLVAIPIVTILTIGAIGFYFRPRHRAAVRAKDRNAERRSTLVRDTLARIRTLKLLVGEMRIMSRYAALHFDATEAQRKLTRIADSGYTTSAMAGQIATGALSLAGGYLVIVDALNLGSLAACIMLSGRSVQPFLQALLADGDLGQAHETRRTLRRLLAVPDVRPRPRAGGRSDDLIVIRDLDWRAGKDLPDLPDALSIAIARGTVVTIGGDRMDDPSAILRMLAGEQIPRAGRIHVDGARPDLGPAPGEPLRSVVKVSRTPTLYRGTIRQNLAAHLTNIVDAQAVSGLLDVHAEIDMLPEGIDWRHDGGKAGICSPGLVKKISLAAALASDAELLLLDTPTADLDPLGARLLADHLLMTKGLTTVVIANPNETLTEMADLHIELRANHPPHLSRPAHRTGPTESDRAWLSAMGTPEVDKVAS</sequence>
<feature type="region of interest" description="Disordered" evidence="5">
    <location>
        <begin position="542"/>
        <end position="576"/>
    </location>
</feature>
<dbReference type="GO" id="GO:0005524">
    <property type="term" value="F:ATP binding"/>
    <property type="evidence" value="ECO:0007669"/>
    <property type="project" value="InterPro"/>
</dbReference>
<feature type="domain" description="ABC transporter" evidence="7">
    <location>
        <begin position="330"/>
        <end position="565"/>
    </location>
</feature>
<dbReference type="InterPro" id="IPR003439">
    <property type="entry name" value="ABC_transporter-like_ATP-bd"/>
</dbReference>
<dbReference type="Pfam" id="PF00664">
    <property type="entry name" value="ABC_membrane"/>
    <property type="match status" value="1"/>
</dbReference>
<evidence type="ECO:0000256" key="5">
    <source>
        <dbReference type="SAM" id="MobiDB-lite"/>
    </source>
</evidence>
<dbReference type="PANTHER" id="PTHR24221:SF654">
    <property type="entry name" value="ATP-BINDING CASSETTE SUB-FAMILY B MEMBER 6"/>
    <property type="match status" value="1"/>
</dbReference>
<dbReference type="GO" id="GO:0034040">
    <property type="term" value="F:ATPase-coupled lipid transmembrane transporter activity"/>
    <property type="evidence" value="ECO:0007669"/>
    <property type="project" value="TreeGrafter"/>
</dbReference>
<gene>
    <name evidence="9" type="primary">apxIB_2</name>
    <name evidence="9" type="ORF">jaqu_09690</name>
</gene>
<dbReference type="InterPro" id="IPR011527">
    <property type="entry name" value="ABC1_TM_dom"/>
</dbReference>
<proteinExistence type="predicted"/>
<dbReference type="OrthoDB" id="5288404at2"/>
<dbReference type="AlphaFoldDB" id="A0A0D1DBB2"/>
<evidence type="ECO:0000256" key="4">
    <source>
        <dbReference type="ARBA" id="ARBA00023136"/>
    </source>
</evidence>
<dbReference type="PATRIC" id="fig|935700.4.peg.1012"/>
<dbReference type="GO" id="GO:0005886">
    <property type="term" value="C:plasma membrane"/>
    <property type="evidence" value="ECO:0007669"/>
    <property type="project" value="UniProtKB-SubCell"/>
</dbReference>
<keyword evidence="3 6" id="KW-1133">Transmembrane helix</keyword>
<evidence type="ECO:0000256" key="6">
    <source>
        <dbReference type="SAM" id="Phobius"/>
    </source>
</evidence>
<comment type="caution">
    <text evidence="9">The sequence shown here is derived from an EMBL/GenBank/DDBJ whole genome shotgun (WGS) entry which is preliminary data.</text>
</comment>
<protein>
    <submittedName>
        <fullName evidence="9">ApxIB_2 protein</fullName>
    </submittedName>
</protein>
<dbReference type="EMBL" id="JYFE01000020">
    <property type="protein sequence ID" value="KIT17238.1"/>
    <property type="molecule type" value="Genomic_DNA"/>
</dbReference>
<organism evidence="9 10">
    <name type="scientific">Jannaschia aquimarina</name>
    <dbReference type="NCBI Taxonomy" id="935700"/>
    <lineage>
        <taxon>Bacteria</taxon>
        <taxon>Pseudomonadati</taxon>
        <taxon>Pseudomonadota</taxon>
        <taxon>Alphaproteobacteria</taxon>
        <taxon>Rhodobacterales</taxon>
        <taxon>Roseobacteraceae</taxon>
        <taxon>Jannaschia</taxon>
    </lineage>
</organism>
<dbReference type="InterPro" id="IPR036640">
    <property type="entry name" value="ABC1_TM_sf"/>
</dbReference>
<dbReference type="Gene3D" id="3.40.50.300">
    <property type="entry name" value="P-loop containing nucleotide triphosphate hydrolases"/>
    <property type="match status" value="1"/>
</dbReference>
<keyword evidence="2 6" id="KW-0812">Transmembrane</keyword>
<evidence type="ECO:0000256" key="1">
    <source>
        <dbReference type="ARBA" id="ARBA00004651"/>
    </source>
</evidence>
<dbReference type="SUPFAM" id="SSF52540">
    <property type="entry name" value="P-loop containing nucleoside triphosphate hydrolases"/>
    <property type="match status" value="1"/>
</dbReference>
<evidence type="ECO:0000259" key="8">
    <source>
        <dbReference type="PROSITE" id="PS50929"/>
    </source>
</evidence>
<evidence type="ECO:0000313" key="9">
    <source>
        <dbReference type="EMBL" id="KIT17238.1"/>
    </source>
</evidence>
<dbReference type="InterPro" id="IPR039421">
    <property type="entry name" value="Type_1_exporter"/>
</dbReference>
<feature type="transmembrane region" description="Helical" evidence="6">
    <location>
        <begin position="21"/>
        <end position="42"/>
    </location>
</feature>
<dbReference type="Proteomes" id="UP000032232">
    <property type="component" value="Unassembled WGS sequence"/>
</dbReference>
<evidence type="ECO:0000256" key="2">
    <source>
        <dbReference type="ARBA" id="ARBA00022692"/>
    </source>
</evidence>
<dbReference type="RefSeq" id="WP_043917810.1">
    <property type="nucleotide sequence ID" value="NZ_FZPF01000007.1"/>
</dbReference>
<dbReference type="Gene3D" id="1.20.1560.10">
    <property type="entry name" value="ABC transporter type 1, transmembrane domain"/>
    <property type="match status" value="1"/>
</dbReference>
<evidence type="ECO:0000313" key="10">
    <source>
        <dbReference type="Proteomes" id="UP000032232"/>
    </source>
</evidence>
<accession>A0A0D1DBB2</accession>
<keyword evidence="10" id="KW-1185">Reference proteome</keyword>
<feature type="transmembrane region" description="Helical" evidence="6">
    <location>
        <begin position="144"/>
        <end position="174"/>
    </location>
</feature>
<evidence type="ECO:0000259" key="7">
    <source>
        <dbReference type="PROSITE" id="PS50893"/>
    </source>
</evidence>
<evidence type="ECO:0000256" key="3">
    <source>
        <dbReference type="ARBA" id="ARBA00022989"/>
    </source>
</evidence>
<feature type="domain" description="ABC transmembrane type-1" evidence="8">
    <location>
        <begin position="20"/>
        <end position="290"/>
    </location>
</feature>
<dbReference type="InterPro" id="IPR027417">
    <property type="entry name" value="P-loop_NTPase"/>
</dbReference>
<feature type="transmembrane region" description="Helical" evidence="6">
    <location>
        <begin position="54"/>
        <end position="73"/>
    </location>
</feature>
<dbReference type="PROSITE" id="PS50929">
    <property type="entry name" value="ABC_TM1F"/>
    <property type="match status" value="1"/>
</dbReference>
<keyword evidence="4 6" id="KW-0472">Membrane</keyword>
<comment type="subcellular location">
    <subcellularLocation>
        <location evidence="1">Cell membrane</location>
        <topology evidence="1">Multi-pass membrane protein</topology>
    </subcellularLocation>
</comment>
<dbReference type="Pfam" id="PF00005">
    <property type="entry name" value="ABC_tran"/>
    <property type="match status" value="1"/>
</dbReference>
<name>A0A0D1DBB2_9RHOB</name>
<dbReference type="GO" id="GO:0140359">
    <property type="term" value="F:ABC-type transporter activity"/>
    <property type="evidence" value="ECO:0007669"/>
    <property type="project" value="InterPro"/>
</dbReference>
<dbReference type="SUPFAM" id="SSF90123">
    <property type="entry name" value="ABC transporter transmembrane region"/>
    <property type="match status" value="1"/>
</dbReference>
<dbReference type="PANTHER" id="PTHR24221">
    <property type="entry name" value="ATP-BINDING CASSETTE SUB-FAMILY B"/>
    <property type="match status" value="1"/>
</dbReference>
<dbReference type="STRING" id="935700.jaqu_09690"/>